<sequence length="225" mass="25299">MKKRTLLTAACLCLLGAGLILHKTINRTHPIRVACVGDSITWGAYLENRSTECYPFQLGRLLGKEYTVKNFGVNSATAQKNGDKPYWEQKSFAKSTSWKPDIVILMLGTNDTKSKNRTSPDNFADDYAELTDHYISCSSRPEVLLMTPPPVFTPEGEDSPRFDMHRQTLEQEITSIYKIARERGLTVIDLYDVLNGQSQYFQLDGVHPDKDGADVIARTVYQALS</sequence>
<dbReference type="InterPro" id="IPR051532">
    <property type="entry name" value="Ester_Hydrolysis_Enzymes"/>
</dbReference>
<dbReference type="Proteomes" id="UP001060164">
    <property type="component" value="Chromosome"/>
</dbReference>
<dbReference type="InterPro" id="IPR013830">
    <property type="entry name" value="SGNH_hydro"/>
</dbReference>
<keyword evidence="1" id="KW-0732">Signal</keyword>
<feature type="chain" id="PRO_5046289275" evidence="1">
    <location>
        <begin position="23"/>
        <end position="225"/>
    </location>
</feature>
<dbReference type="Pfam" id="PF13472">
    <property type="entry name" value="Lipase_GDSL_2"/>
    <property type="match status" value="1"/>
</dbReference>
<organism evidence="3 4">
    <name type="scientific">Ruminococcus gauvreauii</name>
    <dbReference type="NCBI Taxonomy" id="438033"/>
    <lineage>
        <taxon>Bacteria</taxon>
        <taxon>Bacillati</taxon>
        <taxon>Bacillota</taxon>
        <taxon>Clostridia</taxon>
        <taxon>Eubacteriales</taxon>
        <taxon>Oscillospiraceae</taxon>
        <taxon>Ruminococcus</taxon>
    </lineage>
</organism>
<dbReference type="PANTHER" id="PTHR30383">
    <property type="entry name" value="THIOESTERASE 1/PROTEASE 1/LYSOPHOSPHOLIPASE L1"/>
    <property type="match status" value="1"/>
</dbReference>
<evidence type="ECO:0000259" key="2">
    <source>
        <dbReference type="Pfam" id="PF13472"/>
    </source>
</evidence>
<proteinExistence type="predicted"/>
<feature type="domain" description="SGNH hydrolase-type esterase" evidence="2">
    <location>
        <begin position="35"/>
        <end position="214"/>
    </location>
</feature>
<dbReference type="RefSeq" id="WP_049898081.1">
    <property type="nucleotide sequence ID" value="NZ_CABLBR010000008.1"/>
</dbReference>
<dbReference type="Gene3D" id="3.40.50.1110">
    <property type="entry name" value="SGNH hydrolase"/>
    <property type="match status" value="1"/>
</dbReference>
<protein>
    <submittedName>
        <fullName evidence="3">GDSL-type esterase/lipase family protein</fullName>
    </submittedName>
</protein>
<dbReference type="PANTHER" id="PTHR30383:SF5">
    <property type="entry name" value="SGNH HYDROLASE-TYPE ESTERASE DOMAIN-CONTAINING PROTEIN"/>
    <property type="match status" value="1"/>
</dbReference>
<accession>A0ABY5VCY6</accession>
<evidence type="ECO:0000313" key="4">
    <source>
        <dbReference type="Proteomes" id="UP001060164"/>
    </source>
</evidence>
<feature type="signal peptide" evidence="1">
    <location>
        <begin position="1"/>
        <end position="22"/>
    </location>
</feature>
<gene>
    <name evidence="3" type="ORF">NQ502_13360</name>
</gene>
<dbReference type="SUPFAM" id="SSF52266">
    <property type="entry name" value="SGNH hydrolase"/>
    <property type="match status" value="1"/>
</dbReference>
<keyword evidence="4" id="KW-1185">Reference proteome</keyword>
<dbReference type="EMBL" id="CP102290">
    <property type="protein sequence ID" value="UWP58366.1"/>
    <property type="molecule type" value="Genomic_DNA"/>
</dbReference>
<evidence type="ECO:0000256" key="1">
    <source>
        <dbReference type="SAM" id="SignalP"/>
    </source>
</evidence>
<dbReference type="InterPro" id="IPR036514">
    <property type="entry name" value="SGNH_hydro_sf"/>
</dbReference>
<reference evidence="3" key="1">
    <citation type="journal article" date="2022" name="Cell">
        <title>Design, construction, and in vivo augmentation of a complex gut microbiome.</title>
        <authorList>
            <person name="Cheng A.G."/>
            <person name="Ho P.Y."/>
            <person name="Aranda-Diaz A."/>
            <person name="Jain S."/>
            <person name="Yu F.B."/>
            <person name="Meng X."/>
            <person name="Wang M."/>
            <person name="Iakiviak M."/>
            <person name="Nagashima K."/>
            <person name="Zhao A."/>
            <person name="Murugkar P."/>
            <person name="Patil A."/>
            <person name="Atabakhsh K."/>
            <person name="Weakley A."/>
            <person name="Yan J."/>
            <person name="Brumbaugh A.R."/>
            <person name="Higginbottom S."/>
            <person name="Dimas A."/>
            <person name="Shiver A.L."/>
            <person name="Deutschbauer A."/>
            <person name="Neff N."/>
            <person name="Sonnenburg J.L."/>
            <person name="Huang K.C."/>
            <person name="Fischbach M.A."/>
        </authorList>
    </citation>
    <scope>NUCLEOTIDE SEQUENCE</scope>
    <source>
        <strain evidence="3">DSM 19829</strain>
    </source>
</reference>
<evidence type="ECO:0000313" key="3">
    <source>
        <dbReference type="EMBL" id="UWP58366.1"/>
    </source>
</evidence>
<name>A0ABY5VCY6_9FIRM</name>